<feature type="region of interest" description="Disordered" evidence="1">
    <location>
        <begin position="1285"/>
        <end position="1438"/>
    </location>
</feature>
<dbReference type="PANTHER" id="PTHR22100:SF13">
    <property type="entry name" value="WINGS APART-LIKE PROTEIN HOMOLOG"/>
    <property type="match status" value="1"/>
</dbReference>
<feature type="region of interest" description="Disordered" evidence="1">
    <location>
        <begin position="2170"/>
        <end position="2202"/>
    </location>
</feature>
<dbReference type="GeneID" id="20038046"/>
<dbReference type="PANTHER" id="PTHR22100">
    <property type="entry name" value="WINGS APART-LIKE PROTEIN HOMOLOG"/>
    <property type="match status" value="1"/>
</dbReference>
<feature type="region of interest" description="Disordered" evidence="1">
    <location>
        <begin position="2016"/>
        <end position="2051"/>
    </location>
</feature>
<feature type="compositionally biased region" description="Low complexity" evidence="1">
    <location>
        <begin position="938"/>
        <end position="961"/>
    </location>
</feature>
<reference evidence="2 3" key="1">
    <citation type="submission" date="2013-02" db="EMBL/GenBank/DDBJ databases">
        <title>The Genome Sequence of Plasmodium inui San Antonio 1.</title>
        <authorList>
            <consortium name="The Broad Institute Genome Sequencing Platform"/>
            <consortium name="The Broad Institute Genome Sequencing Center for Infectious Disease"/>
            <person name="Neafsey D."/>
            <person name="Cheeseman I."/>
            <person name="Volkman S."/>
            <person name="Adams J."/>
            <person name="Walker B."/>
            <person name="Young S.K."/>
            <person name="Zeng Q."/>
            <person name="Gargeya S."/>
            <person name="Fitzgerald M."/>
            <person name="Haas B."/>
            <person name="Abouelleil A."/>
            <person name="Alvarado L."/>
            <person name="Arachchi H.M."/>
            <person name="Berlin A.M."/>
            <person name="Chapman S.B."/>
            <person name="Dewar J."/>
            <person name="Goldberg J."/>
            <person name="Griggs A."/>
            <person name="Gujja S."/>
            <person name="Hansen M."/>
            <person name="Howarth C."/>
            <person name="Imamovic A."/>
            <person name="Larimer J."/>
            <person name="McCowan C."/>
            <person name="Murphy C."/>
            <person name="Neiman D."/>
            <person name="Pearson M."/>
            <person name="Priest M."/>
            <person name="Roberts A."/>
            <person name="Saif S."/>
            <person name="Shea T."/>
            <person name="Sisk P."/>
            <person name="Sykes S."/>
            <person name="Wortman J."/>
            <person name="Nusbaum C."/>
            <person name="Birren B."/>
        </authorList>
    </citation>
    <scope>NUCLEOTIDE SEQUENCE [LARGE SCALE GENOMIC DNA]</scope>
    <source>
        <strain evidence="2 3">San Antonio 1</strain>
    </source>
</reference>
<feature type="compositionally biased region" description="Low complexity" evidence="1">
    <location>
        <begin position="34"/>
        <end position="45"/>
    </location>
</feature>
<dbReference type="OrthoDB" id="371359at2759"/>
<dbReference type="VEuPathDB" id="PlasmoDB:C922_02772"/>
<feature type="compositionally biased region" description="Low complexity" evidence="1">
    <location>
        <begin position="877"/>
        <end position="908"/>
    </location>
</feature>
<feature type="compositionally biased region" description="Basic and acidic residues" evidence="1">
    <location>
        <begin position="2777"/>
        <end position="2839"/>
    </location>
</feature>
<feature type="compositionally biased region" description="Basic residues" evidence="1">
    <location>
        <begin position="1914"/>
        <end position="1926"/>
    </location>
</feature>
<feature type="compositionally biased region" description="Basic and acidic residues" evidence="1">
    <location>
        <begin position="632"/>
        <end position="642"/>
    </location>
</feature>
<feature type="region of interest" description="Disordered" evidence="1">
    <location>
        <begin position="1"/>
        <end position="297"/>
    </location>
</feature>
<feature type="region of interest" description="Disordered" evidence="1">
    <location>
        <begin position="1897"/>
        <end position="1942"/>
    </location>
</feature>
<feature type="compositionally biased region" description="Basic and acidic residues" evidence="1">
    <location>
        <begin position="2172"/>
        <end position="2193"/>
    </location>
</feature>
<keyword evidence="3" id="KW-1185">Reference proteome</keyword>
<feature type="region of interest" description="Disordered" evidence="1">
    <location>
        <begin position="2763"/>
        <end position="2913"/>
    </location>
</feature>
<feature type="compositionally biased region" description="Pro residues" evidence="1">
    <location>
        <begin position="1426"/>
        <end position="1435"/>
    </location>
</feature>
<feature type="region of interest" description="Disordered" evidence="1">
    <location>
        <begin position="440"/>
        <end position="462"/>
    </location>
</feature>
<evidence type="ECO:0000313" key="3">
    <source>
        <dbReference type="Proteomes" id="UP000030640"/>
    </source>
</evidence>
<sequence length="3786" mass="431899">MFRMDTTSRGDGGSDSENADSNSPPGDSRDDPISGDGNNSSDGGSQVAAEDPSHNSSDSQKEKDSSDGVSRKSEKRDPDKEELKMLSETEEESRRRKSSRTERKKKAYKKSEHYKKYFTKKGHQGDSSSRRKDTGDDSDENFFSAKKKIAKKNDDHCGRRGDQVDEENVDMSIFNDENGACSIFSRSQDGRGEGRGRNRRSGTSSSRRSPSRSSSPQSSSKSSSRRSSSRPASPSSASRSRGRREGSSGIGPSDPESAGRYRDEGSESGGSSRSGRNSRRGRRGRSRPPEEAPRLINNIKRFCSSIITKRRNEPEGISPSSALNKRKEFLLNILSNSNEINLKIGESQEKVRDVKKDKEDLMKSEKIMKNILNLGETPHADDSYYSRANFVSSMIPQGDNQTMRTSGVMNYMGGLQPTGEDDTIGTGTTTTTTYIQSAKEEELSGRMMRRSRDKGEPLHQKDKWESNKMRNISSVYDKYKILITDIKSGEYLNSIESKLNVIENSLLCMSDLQGGTDDRVDVKKKLTDLFDTAVDRLMESYEDVKKKNDAQKLHKEQLNLTCDFNLFLRLCKTMLTDQQMVYNNSKKNIIFYNNICKVNYVLGMNRNRDILFNLHCRRGYLVLSERAAQGDRSECDGSREGLHSVGLPSGGSASPRRVPHMRYDKKGVIEKLNLLWFYEQKEEAHYLHLYNLNNLNSKVMSVLIDSALDCIDVVFLNTFIPLDSFYNSMKNYYLMVVTELSFYIFNVHLYFNCEEDYNVSISEQLIYQNIYPFYFNIYLFLLFKLRKEDKKRRFHFVKSFEKNERIFLGADDGNVYEFIYEREELFKPLSIFKRIIFTTLSAVVSGVNEALFSRNRLDDHGMSGNDSYSDEQNGSFRGSYTRSYSGSASATSSARSDSPPSGTPPSRSQRSRSERTRRSTSHSGTSRSRTSRSRSRTQRTLGSSPHRSSPNRSNPQRSRSPYVAGPSPPTQHPDDEEDTLNGYNKNIYCDDIEQVPVKYHLKKIISTYFIKYFSFFKNKVRKMLVDNERSILYVLYENSDLYVKMLTNVHGGGSSRNYLSETIIFSKSDLVSEMGNIYFVDDNTSGYPDGFVGVPPGEAFYGGMAGRNVGGNHVGRGATLGGGHFGGGNLAGGNFGGGNFGSPHFGSSHFGSSHFGSSHFGGANLGNPPFGSGPPQGQPSEANRFFYPTNLEHSVLNKLSIIDMHINHLHERSNVCLKLVDNNCNIYYLSLVRSPETNSYKMVLKDFQNFPHKKGLQINDKDHRILFTHHLKNLFIVLKRRKDKVRDAGGGGGAPDIPTPNERNNRKDSTTDRQEVEGVRGADPFAQGRHMGRFPLKSDGGSINGVSGSPNLREFPEGDRRRKEGHWGRMIHGGEAGQDHYSDVGSRSSTEDDHYDHHYDSDGKGVRHAERGETGQKKRDRTSSSSPPPSSPPQPCYKLKLLTTCDEGSDPSVGSNPIQSSTSKKNKFLFRQSNEYYINEEIIAILYKKRNSNFHGFFEQSQKSNIIKDFYLDRLRHDSINRPGSKNEQNAMRIGYGGNYGGNYSGNYGGNYSGNYGDNYSGNHGGNYCGNLDPVNGPLRGEDGGQAMYYGGGPSAIGGVSGVGTPGGVSGGAPNYYDSNFLVNNNNFFFKDDGGELPRRRSIIPEQASGRLESIPPFFLNEHTVSEYHDYYDLIIITKKRIYYISQNSRTKIIEKMLNHFITHKMTSENRNIRCVLLNEMRLRGACNGDVPDGAKLDDDPFAGRSPRSIGVTVQPIAVTTAGATATTVATPGGIPPAVSNDSSHHEMAYHYYVNQIIKMVSRDEFLYVIWSLLLNHVYRYEIMCFNNVNSSGGRKMLRGSDKPEDGWYYRHGDTSMGGVNMRDYEPMTRRGDYYGQHPPYQNQKGKRKGQRVVHFEGGVNENIRAASPSAGTARRRRRRHNRRSRSNSSTSSIMGGGSEYGRMKHTGHRKIGTNQIDYDILNKIYRPTPFKFGFLDKDADYIIKQGKLQRAMELEIKTRKIKGINHLFDDTMEDLEAEEEGEASEGAGAAADQDQQGDGRMGGRSLRMLKGDPVADPSNEKVLQNNSGYYNFFNVCQKRATKEKLLEAERNRSGNFAFEYLTNKNFDIFFLKNVNMYHNSMHVLSRGLLLLLSRLLKPVMFIHLFSYERYRDTHVFKCAGRSVVGGNVGRRSADGRSADGQTSDRRRADGPRKARKVMRTAEGGREDTHVGISVISNQRNDEDEESFYNMRDFCIIRMNDEEMYAKKKRKRSWYEANDDVYILTGNVPLDCCLNLIEKLKCLNLCVSIILTTLLKKKKDFSEKMKGLTDPSIANVYSDYTILMTNEVNEFYAILNFINFSIEYLLIYSILICDYYKNKTIMRRKNIGTNQNFLYLPSTLFDLLIKCNFMKTYLSRTYRDILKQCLFNIIKSGKYIPVDFFQGYIIHKNEFLALFLIKKIEEEVYMKKKMKIKNDYGMFRSSGEPGTRGLGVGIPNGDGHAGGGSFFRGGTALGREPSALDKFDDLLASEKRAEHFIHENLKDALISIDIFKLIILLYKADYYRCASTLITLYIDAYNKKLLMEGGKKGKREKFIEKKSTPWLTQDILFCHPTGESSPYSYGSSNYSNIRRRVSSLIRNMDVEYTYDYFVLFENCFLPIEKIIHVNYTKYLLKNNEKKKKKIKTFLTTLLEYSSDINLHFFLFNLILYKCGNQFPCPISELRISPHLYYFIKLNDMNIPDAYVYYFSERKYQDMVIFYARQGFCSWGEPHPGKPTLRTLYQSEVQGRPNPGGQPGEQQKKQSEEQQKKQSEEQQKKQLEEQQKKQLEEQQKKQTEEQTKKQTDNKTGNHAEERTPREGSHPLGKKGTILGGKHKRATVKGDSGAAAPTPLGNSLPRGALHRGEANGVNQGSDGHGIHPHDGRELHTDPVGMEPTVEYDPHSSELLAELAHNNYVYENNFIGNSYLMSNPMYTHETKEIFRSIYKYLYSILSYPSLKRRIEFVECCMRAKIFIIQYSARSLKGTGLHKNTFLSEYMDVYAPGGGLSHGGKSQGSGVDDRGSERAKKKKKALHELLNTSVTFKKEVIKNYYAIDKGITYDPTFANTLKELIRKNTCFFKPKEDYLQKQSTYFLHLKEIKKCRTALNYQKLLFHEIVNLFVFYVYKFCSWDVVKNYFPVLMIGTKEDLLHVLIHLENINKEEIDIVKKSFSNMYEYLSKSKFEYRDDVITDYNYKIQNHLNGKVNLIRIVDIIDTFKEYLFTIQKCIHTKEELKDKIFFNSKFLFQNFLPSFNLLKLIILCDKKKEKIKNMNTNCFSTVNHMIRNDTSKCSSRTFSKYSFYFERLLDFAFSLSITFENINFVINYIGDVIKLNDVKFKNCLYLLVTVKLHKFMNNLFEMEKVRSLMKNKVDLLRKRQHSSVGPLHLIYFLNCVPLIYLDPQMNVILINESYEYTMNQDRIIFSKLSPFSLVSKAVNHKLRSVYSYHDYTENYTGGAEPGEGHANEGPTDEDDGTDRTSEANRPDRANRRTPAEDFLAKQIQRNSTAIDRNDRKALYHLYNVNYCFNENDYGHAARGGSNAGKGAPNSAPPAPDLIVLTYRNYCSYIVWIANLLLNHKIEYKALINVYVNIQSNIKHQRASQMEEHEIAVILYYLFTMWINGDKNNCSFFFYNEEKCFNEQNSIGCFFKDKNGQVEYINNCSLITLLKELLSRAEFYFEYTSDAASRNYDISCVILDPSIYDNEKVSKSSVDILKKFFDSIYVTFNEVMAKMPVLNHIVEFQAIQAFLKRFKLYLEEIACRITLSEGPFV</sequence>
<gene>
    <name evidence="2" type="ORF">C922_02772</name>
</gene>
<protein>
    <submittedName>
        <fullName evidence="2">Uncharacterized protein</fullName>
    </submittedName>
</protein>
<feature type="compositionally biased region" description="Basic and acidic residues" evidence="1">
    <location>
        <begin position="59"/>
        <end position="87"/>
    </location>
</feature>
<dbReference type="RefSeq" id="XP_008816593.1">
    <property type="nucleotide sequence ID" value="XM_008818371.1"/>
</dbReference>
<feature type="compositionally biased region" description="Basic and acidic residues" evidence="1">
    <location>
        <begin position="2894"/>
        <end position="2906"/>
    </location>
</feature>
<feature type="compositionally biased region" description="Basic residues" evidence="1">
    <location>
        <begin position="95"/>
        <end position="108"/>
    </location>
</feature>
<feature type="region of interest" description="Disordered" evidence="1">
    <location>
        <begin position="632"/>
        <end position="658"/>
    </location>
</feature>
<feature type="compositionally biased region" description="Basic and acidic residues" evidence="1">
    <location>
        <begin position="1303"/>
        <end position="1320"/>
    </location>
</feature>
<name>W7A0S6_9APIC</name>
<feature type="compositionally biased region" description="Low complexity" evidence="1">
    <location>
        <begin position="201"/>
        <end position="222"/>
    </location>
</feature>
<evidence type="ECO:0000256" key="1">
    <source>
        <dbReference type="SAM" id="MobiDB-lite"/>
    </source>
</evidence>
<feature type="compositionally biased region" description="Basic and acidic residues" evidence="1">
    <location>
        <begin position="1389"/>
        <end position="1417"/>
    </location>
</feature>
<feature type="region of interest" description="Disordered" evidence="1">
    <location>
        <begin position="3470"/>
        <end position="3510"/>
    </location>
</feature>
<feature type="compositionally biased region" description="Basic and acidic residues" evidence="1">
    <location>
        <begin position="1354"/>
        <end position="1367"/>
    </location>
</feature>
<feature type="compositionally biased region" description="Basic and acidic residues" evidence="1">
    <location>
        <begin position="151"/>
        <end position="163"/>
    </location>
</feature>
<dbReference type="EMBL" id="KI965469">
    <property type="protein sequence ID" value="EUD66787.1"/>
    <property type="molecule type" value="Genomic_DNA"/>
</dbReference>
<feature type="compositionally biased region" description="Polar residues" evidence="1">
    <location>
        <begin position="864"/>
        <end position="876"/>
    </location>
</feature>
<evidence type="ECO:0000313" key="2">
    <source>
        <dbReference type="EMBL" id="EUD66787.1"/>
    </source>
</evidence>
<dbReference type="Proteomes" id="UP000030640">
    <property type="component" value="Unassembled WGS sequence"/>
</dbReference>
<feature type="compositionally biased region" description="Low complexity" evidence="1">
    <location>
        <begin position="2025"/>
        <end position="2039"/>
    </location>
</feature>
<feature type="region of interest" description="Disordered" evidence="1">
    <location>
        <begin position="856"/>
        <end position="982"/>
    </location>
</feature>
<feature type="compositionally biased region" description="Low complexity" evidence="1">
    <location>
        <begin position="229"/>
        <end position="239"/>
    </location>
</feature>
<feature type="compositionally biased region" description="Basic and acidic residues" evidence="1">
    <location>
        <begin position="3491"/>
        <end position="3510"/>
    </location>
</feature>
<dbReference type="InterPro" id="IPR039874">
    <property type="entry name" value="WAPL"/>
</dbReference>
<feature type="compositionally biased region" description="Basic residues" evidence="1">
    <location>
        <begin position="276"/>
        <end position="286"/>
    </location>
</feature>
<organism evidence="2 3">
    <name type="scientific">Plasmodium inui San Antonio 1</name>
    <dbReference type="NCBI Taxonomy" id="1237626"/>
    <lineage>
        <taxon>Eukaryota</taxon>
        <taxon>Sar</taxon>
        <taxon>Alveolata</taxon>
        <taxon>Apicomplexa</taxon>
        <taxon>Aconoidasida</taxon>
        <taxon>Haemosporida</taxon>
        <taxon>Plasmodiidae</taxon>
        <taxon>Plasmodium</taxon>
        <taxon>Plasmodium (Plasmodium)</taxon>
    </lineage>
</organism>
<feature type="compositionally biased region" description="Basic and acidic residues" evidence="1">
    <location>
        <begin position="453"/>
        <end position="462"/>
    </location>
</feature>
<proteinExistence type="predicted"/>
<feature type="compositionally biased region" description="Polar residues" evidence="1">
    <location>
        <begin position="1"/>
        <end position="25"/>
    </location>
</feature>
<accession>W7A0S6</accession>